<feature type="domain" description="Tc1-like transposase DDE" evidence="1">
    <location>
        <begin position="140"/>
        <end position="261"/>
    </location>
</feature>
<dbReference type="InterPro" id="IPR009057">
    <property type="entry name" value="Homeodomain-like_sf"/>
</dbReference>
<dbReference type="NCBIfam" id="NF033545">
    <property type="entry name" value="transpos_IS630"/>
    <property type="match status" value="1"/>
</dbReference>
<dbReference type="Gene3D" id="3.30.420.10">
    <property type="entry name" value="Ribonuclease H-like superfamily/Ribonuclease H"/>
    <property type="match status" value="1"/>
</dbReference>
<protein>
    <recommendedName>
        <fullName evidence="1">Tc1-like transposase DDE domain-containing protein</fullName>
    </recommendedName>
</protein>
<dbReference type="PANTHER" id="PTHR46564:SF1">
    <property type="entry name" value="TRANSPOSASE"/>
    <property type="match status" value="1"/>
</dbReference>
<dbReference type="Pfam" id="PF13358">
    <property type="entry name" value="DDE_3"/>
    <property type="match status" value="1"/>
</dbReference>
<accession>A0A6A4ZCE7</accession>
<dbReference type="VEuPathDB" id="FungiDB:H257_04298"/>
<dbReference type="SUPFAM" id="SSF46689">
    <property type="entry name" value="Homeodomain-like"/>
    <property type="match status" value="1"/>
</dbReference>
<organism evidence="2 3">
    <name type="scientific">Aphanomyces astaci</name>
    <name type="common">Crayfish plague agent</name>
    <dbReference type="NCBI Taxonomy" id="112090"/>
    <lineage>
        <taxon>Eukaryota</taxon>
        <taxon>Sar</taxon>
        <taxon>Stramenopiles</taxon>
        <taxon>Oomycota</taxon>
        <taxon>Saprolegniomycetes</taxon>
        <taxon>Saprolegniales</taxon>
        <taxon>Verrucalvaceae</taxon>
        <taxon>Aphanomyces</taxon>
    </lineage>
</organism>
<dbReference type="EMBL" id="VJMI01017385">
    <property type="protein sequence ID" value="KAF0713927.1"/>
    <property type="molecule type" value="Genomic_DNA"/>
</dbReference>
<dbReference type="InterPro" id="IPR038717">
    <property type="entry name" value="Tc1-like_DDE_dom"/>
</dbReference>
<comment type="caution">
    <text evidence="2">The sequence shown here is derived from an EMBL/GenBank/DDBJ whole genome shotgun (WGS) entry which is preliminary data.</text>
</comment>
<sequence length="319" mass="37422">MRWRSIVLRYVYGLDIKDIHAVLGMSIRSITRWNQQFQRIGHVGTKTREKRSSRWSPDVIQFVKQYTTLHPCFYIEELQAELKFHFPVLQNTSTSTICRALRFDLHLTRKVLEKQARESSAHEVQMYRSRLEPFYSHPSQLVFVDETSKDGRDALRKYAWSRRNTPAVVSLPFARGQRVSILAAFDSTGFISWDYTAGTFDRNRFHQVMSEQVIPYLNPWPLPRSILILDNAKIHMYRELEAAVHARGALVFFLPPYCPQLKRWILKYPLAFRNDIRRTLEVALVKSTISTESPSQMGLNLCHHCGYENGYLDDDKFNF</sequence>
<evidence type="ECO:0000313" key="3">
    <source>
        <dbReference type="Proteomes" id="UP000469452"/>
    </source>
</evidence>
<dbReference type="PANTHER" id="PTHR46564">
    <property type="entry name" value="TRANSPOSASE"/>
    <property type="match status" value="1"/>
</dbReference>
<dbReference type="AlphaFoldDB" id="A0A6A4ZCE7"/>
<dbReference type="InterPro" id="IPR036397">
    <property type="entry name" value="RNaseH_sf"/>
</dbReference>
<evidence type="ECO:0000259" key="1">
    <source>
        <dbReference type="Pfam" id="PF13358"/>
    </source>
</evidence>
<evidence type="ECO:0000313" key="2">
    <source>
        <dbReference type="EMBL" id="KAF0713927.1"/>
    </source>
</evidence>
<gene>
    <name evidence="2" type="ORF">AaE_011671</name>
</gene>
<proteinExistence type="predicted"/>
<dbReference type="InterPro" id="IPR047655">
    <property type="entry name" value="Transpos_IS630-like"/>
</dbReference>
<reference evidence="2 3" key="1">
    <citation type="submission" date="2019-06" db="EMBL/GenBank/DDBJ databases">
        <title>Genomics analysis of Aphanomyces spp. identifies a new class of oomycete effector associated with host adaptation.</title>
        <authorList>
            <person name="Gaulin E."/>
        </authorList>
    </citation>
    <scope>NUCLEOTIDE SEQUENCE [LARGE SCALE GENOMIC DNA]</scope>
    <source>
        <strain evidence="2 3">E</strain>
    </source>
</reference>
<dbReference type="Proteomes" id="UP000469452">
    <property type="component" value="Unassembled WGS sequence"/>
</dbReference>
<dbReference type="GO" id="GO:0003676">
    <property type="term" value="F:nucleic acid binding"/>
    <property type="evidence" value="ECO:0007669"/>
    <property type="project" value="InterPro"/>
</dbReference>
<name>A0A6A4ZCE7_APHAT</name>